<keyword evidence="5 7" id="KW-0274">FAD</keyword>
<evidence type="ECO:0000259" key="10">
    <source>
        <dbReference type="Pfam" id="PF02771"/>
    </source>
</evidence>
<evidence type="ECO:0000256" key="3">
    <source>
        <dbReference type="ARBA" id="ARBA00019125"/>
    </source>
</evidence>
<evidence type="ECO:0000256" key="4">
    <source>
        <dbReference type="ARBA" id="ARBA00022630"/>
    </source>
</evidence>
<dbReference type="InterPro" id="IPR037069">
    <property type="entry name" value="AcylCoA_DH/ox_N_sf"/>
</dbReference>
<comment type="caution">
    <text evidence="11">The sequence shown here is derived from an EMBL/GenBank/DDBJ whole genome shotgun (WGS) entry which is preliminary data.</text>
</comment>
<dbReference type="Proteomes" id="UP001156882">
    <property type="component" value="Unassembled WGS sequence"/>
</dbReference>
<evidence type="ECO:0000256" key="7">
    <source>
        <dbReference type="RuleBase" id="RU362125"/>
    </source>
</evidence>
<dbReference type="Gene3D" id="2.40.110.10">
    <property type="entry name" value="Butyryl-CoA Dehydrogenase, subunit A, domain 2"/>
    <property type="match status" value="1"/>
</dbReference>
<gene>
    <name evidence="11" type="ORF">GCM10007874_62150</name>
</gene>
<dbReference type="InterPro" id="IPR036250">
    <property type="entry name" value="AcylCo_DH-like_C"/>
</dbReference>
<organism evidence="11 12">
    <name type="scientific">Labrys miyagiensis</name>
    <dbReference type="NCBI Taxonomy" id="346912"/>
    <lineage>
        <taxon>Bacteria</taxon>
        <taxon>Pseudomonadati</taxon>
        <taxon>Pseudomonadota</taxon>
        <taxon>Alphaproteobacteria</taxon>
        <taxon>Hyphomicrobiales</taxon>
        <taxon>Xanthobacteraceae</taxon>
        <taxon>Labrys</taxon>
    </lineage>
</organism>
<keyword evidence="4 7" id="KW-0285">Flavoprotein</keyword>
<dbReference type="InterPro" id="IPR009100">
    <property type="entry name" value="AcylCoA_DH/oxidase_NM_dom_sf"/>
</dbReference>
<dbReference type="Pfam" id="PF02771">
    <property type="entry name" value="Acyl-CoA_dh_N"/>
    <property type="match status" value="1"/>
</dbReference>
<dbReference type="PANTHER" id="PTHR48083">
    <property type="entry name" value="MEDIUM-CHAIN SPECIFIC ACYL-COA DEHYDROGENASE, MITOCHONDRIAL-RELATED"/>
    <property type="match status" value="1"/>
</dbReference>
<evidence type="ECO:0000256" key="5">
    <source>
        <dbReference type="ARBA" id="ARBA00022827"/>
    </source>
</evidence>
<keyword evidence="6 7" id="KW-0560">Oxidoreductase</keyword>
<evidence type="ECO:0000313" key="11">
    <source>
        <dbReference type="EMBL" id="GLS23195.1"/>
    </source>
</evidence>
<accession>A0ABQ6CSU6</accession>
<evidence type="ECO:0000259" key="8">
    <source>
        <dbReference type="Pfam" id="PF00441"/>
    </source>
</evidence>
<sequence length="392" mass="43219">MQFALTEEQDMLVETVRRFVEEELYPHEALVEKTDEVPDNLAAEIKRKAIELGLYAANMPVEVGGGGLDAVGLALLERELGRANYALQMVVARPSNILQGCTGAQRERWLLPAVRGDRVDCLAMTEPGAGSDVRSMKTKAVRRHDAKLGDSYVINGQKHFISHADKADFIILFAVTGTEETKRGPRNQISGFLVDKDTPGLTVRPGPHALSHRGYHNCELYFDDCVVAADQLLGEEGKGFDLMSEWLGATRLTVAATSVGRARRVMEETLAWAGQRKQFGQPISQFQGVSFPLADLAVELEAADLLTLRAAWLLDQGKATDADFAMAKLAASEMLGKLTDRAIQTFGGMGLMDTLPIAGWWKDARVERIWDGTSEIQRLIIARQMLRPREGR</sequence>
<dbReference type="Gene3D" id="1.20.140.10">
    <property type="entry name" value="Butyryl-CoA Dehydrogenase, subunit A, domain 3"/>
    <property type="match status" value="1"/>
</dbReference>
<name>A0ABQ6CSU6_9HYPH</name>
<dbReference type="InterPro" id="IPR013786">
    <property type="entry name" value="AcylCoA_DH/ox_N"/>
</dbReference>
<dbReference type="InterPro" id="IPR050741">
    <property type="entry name" value="Acyl-CoA_dehydrogenase"/>
</dbReference>
<evidence type="ECO:0000259" key="9">
    <source>
        <dbReference type="Pfam" id="PF02770"/>
    </source>
</evidence>
<evidence type="ECO:0000313" key="12">
    <source>
        <dbReference type="Proteomes" id="UP001156882"/>
    </source>
</evidence>
<feature type="domain" description="Acyl-CoA dehydrogenase/oxidase N-terminal" evidence="10">
    <location>
        <begin position="6"/>
        <end position="117"/>
    </location>
</feature>
<comment type="cofactor">
    <cofactor evidence="1 7">
        <name>FAD</name>
        <dbReference type="ChEBI" id="CHEBI:57692"/>
    </cofactor>
</comment>
<evidence type="ECO:0000256" key="1">
    <source>
        <dbReference type="ARBA" id="ARBA00001974"/>
    </source>
</evidence>
<dbReference type="InterPro" id="IPR009075">
    <property type="entry name" value="AcylCo_DH/oxidase_C"/>
</dbReference>
<feature type="domain" description="Acyl-CoA dehydrogenase/oxidase C-terminal" evidence="8">
    <location>
        <begin position="237"/>
        <end position="386"/>
    </location>
</feature>
<dbReference type="PROSITE" id="PS00072">
    <property type="entry name" value="ACYL_COA_DH_1"/>
    <property type="match status" value="1"/>
</dbReference>
<keyword evidence="12" id="KW-1185">Reference proteome</keyword>
<dbReference type="Gene3D" id="1.10.540.10">
    <property type="entry name" value="Acyl-CoA dehydrogenase/oxidase, N-terminal domain"/>
    <property type="match status" value="1"/>
</dbReference>
<comment type="similarity">
    <text evidence="2 7">Belongs to the acyl-CoA dehydrogenase family.</text>
</comment>
<dbReference type="PANTHER" id="PTHR48083:SF2">
    <property type="entry name" value="MEDIUM-CHAIN SPECIFIC ACYL-COA DEHYDROGENASE, MITOCHONDRIAL"/>
    <property type="match status" value="1"/>
</dbReference>
<evidence type="ECO:0000256" key="6">
    <source>
        <dbReference type="ARBA" id="ARBA00023002"/>
    </source>
</evidence>
<dbReference type="SUPFAM" id="SSF47203">
    <property type="entry name" value="Acyl-CoA dehydrogenase C-terminal domain-like"/>
    <property type="match status" value="1"/>
</dbReference>
<dbReference type="RefSeq" id="WP_284316119.1">
    <property type="nucleotide sequence ID" value="NZ_BSPC01000069.1"/>
</dbReference>
<dbReference type="InterPro" id="IPR006089">
    <property type="entry name" value="Acyl-CoA_DH_CS"/>
</dbReference>
<dbReference type="Pfam" id="PF00441">
    <property type="entry name" value="Acyl-CoA_dh_1"/>
    <property type="match status" value="1"/>
</dbReference>
<evidence type="ECO:0000256" key="2">
    <source>
        <dbReference type="ARBA" id="ARBA00009347"/>
    </source>
</evidence>
<protein>
    <recommendedName>
        <fullName evidence="3">Medium-chain specific acyl-CoA dehydrogenase, mitochondrial</fullName>
    </recommendedName>
</protein>
<dbReference type="InterPro" id="IPR046373">
    <property type="entry name" value="Acyl-CoA_Oxase/DH_mid-dom_sf"/>
</dbReference>
<feature type="domain" description="Acyl-CoA oxidase/dehydrogenase middle" evidence="9">
    <location>
        <begin position="121"/>
        <end position="225"/>
    </location>
</feature>
<dbReference type="EMBL" id="BSPC01000069">
    <property type="protein sequence ID" value="GLS23195.1"/>
    <property type="molecule type" value="Genomic_DNA"/>
</dbReference>
<proteinExistence type="inferred from homology"/>
<dbReference type="Pfam" id="PF02770">
    <property type="entry name" value="Acyl-CoA_dh_M"/>
    <property type="match status" value="1"/>
</dbReference>
<reference evidence="12" key="1">
    <citation type="journal article" date="2019" name="Int. J. Syst. Evol. Microbiol.">
        <title>The Global Catalogue of Microorganisms (GCM) 10K type strain sequencing project: providing services to taxonomists for standard genome sequencing and annotation.</title>
        <authorList>
            <consortium name="The Broad Institute Genomics Platform"/>
            <consortium name="The Broad Institute Genome Sequencing Center for Infectious Disease"/>
            <person name="Wu L."/>
            <person name="Ma J."/>
        </authorList>
    </citation>
    <scope>NUCLEOTIDE SEQUENCE [LARGE SCALE GENOMIC DNA]</scope>
    <source>
        <strain evidence="12">NBRC 101365</strain>
    </source>
</reference>
<dbReference type="SUPFAM" id="SSF56645">
    <property type="entry name" value="Acyl-CoA dehydrogenase NM domain-like"/>
    <property type="match status" value="1"/>
</dbReference>
<dbReference type="InterPro" id="IPR006091">
    <property type="entry name" value="Acyl-CoA_Oxase/DH_mid-dom"/>
</dbReference>